<keyword evidence="1" id="KW-1133">Transmembrane helix</keyword>
<keyword evidence="1" id="KW-0812">Transmembrane</keyword>
<dbReference type="AlphaFoldDB" id="X1C9B3"/>
<feature type="non-terminal residue" evidence="2">
    <location>
        <position position="1"/>
    </location>
</feature>
<evidence type="ECO:0000256" key="1">
    <source>
        <dbReference type="SAM" id="Phobius"/>
    </source>
</evidence>
<accession>X1C9B3</accession>
<comment type="caution">
    <text evidence="2">The sequence shown here is derived from an EMBL/GenBank/DDBJ whole genome shotgun (WGS) entry which is preliminary data.</text>
</comment>
<proteinExistence type="predicted"/>
<keyword evidence="1" id="KW-0472">Membrane</keyword>
<dbReference type="EMBL" id="BART01026114">
    <property type="protein sequence ID" value="GAG92968.1"/>
    <property type="molecule type" value="Genomic_DNA"/>
</dbReference>
<protein>
    <submittedName>
        <fullName evidence="2">Uncharacterized protein</fullName>
    </submittedName>
</protein>
<feature type="transmembrane region" description="Helical" evidence="1">
    <location>
        <begin position="6"/>
        <end position="27"/>
    </location>
</feature>
<reference evidence="2" key="1">
    <citation type="journal article" date="2014" name="Front. Microbiol.">
        <title>High frequency of phylogenetically diverse reductive dehalogenase-homologous genes in deep subseafloor sedimentary metagenomes.</title>
        <authorList>
            <person name="Kawai M."/>
            <person name="Futagami T."/>
            <person name="Toyoda A."/>
            <person name="Takaki Y."/>
            <person name="Nishi S."/>
            <person name="Hori S."/>
            <person name="Arai W."/>
            <person name="Tsubouchi T."/>
            <person name="Morono Y."/>
            <person name="Uchiyama I."/>
            <person name="Ito T."/>
            <person name="Fujiyama A."/>
            <person name="Inagaki F."/>
            <person name="Takami H."/>
        </authorList>
    </citation>
    <scope>NUCLEOTIDE SEQUENCE</scope>
    <source>
        <strain evidence="2">Expedition CK06-06</strain>
    </source>
</reference>
<sequence length="29" mass="3373">DIQNTQIHMVFLENLQAMFAMVGCIYIKT</sequence>
<organism evidence="2">
    <name type="scientific">marine sediment metagenome</name>
    <dbReference type="NCBI Taxonomy" id="412755"/>
    <lineage>
        <taxon>unclassified sequences</taxon>
        <taxon>metagenomes</taxon>
        <taxon>ecological metagenomes</taxon>
    </lineage>
</organism>
<name>X1C9B3_9ZZZZ</name>
<gene>
    <name evidence="2" type="ORF">S01H4_46680</name>
</gene>
<evidence type="ECO:0000313" key="2">
    <source>
        <dbReference type="EMBL" id="GAG92968.1"/>
    </source>
</evidence>